<dbReference type="AlphaFoldDB" id="A0A3A9Z8F3"/>
<comment type="caution">
    <text evidence="2">The sequence shown here is derived from an EMBL/GenBank/DDBJ whole genome shotgun (WGS) entry which is preliminary data.</text>
</comment>
<name>A0A3A9Z8F3_9ACTN</name>
<feature type="compositionally biased region" description="Polar residues" evidence="1">
    <location>
        <begin position="1"/>
        <end position="22"/>
    </location>
</feature>
<accession>A0A3A9Z8F3</accession>
<protein>
    <recommendedName>
        <fullName evidence="4">WD40 repeat domain-containing protein</fullName>
    </recommendedName>
</protein>
<dbReference type="Proteomes" id="UP000281726">
    <property type="component" value="Unassembled WGS sequence"/>
</dbReference>
<organism evidence="2 3">
    <name type="scientific">Micromonospora endolithica</name>
    <dbReference type="NCBI Taxonomy" id="230091"/>
    <lineage>
        <taxon>Bacteria</taxon>
        <taxon>Bacillati</taxon>
        <taxon>Actinomycetota</taxon>
        <taxon>Actinomycetes</taxon>
        <taxon>Micromonosporales</taxon>
        <taxon>Micromonosporaceae</taxon>
        <taxon>Micromonospora</taxon>
    </lineage>
</organism>
<gene>
    <name evidence="2" type="ORF">D7223_21240</name>
</gene>
<evidence type="ECO:0000256" key="1">
    <source>
        <dbReference type="SAM" id="MobiDB-lite"/>
    </source>
</evidence>
<evidence type="ECO:0000313" key="2">
    <source>
        <dbReference type="EMBL" id="RKN43557.1"/>
    </source>
</evidence>
<proteinExistence type="predicted"/>
<sequence length="414" mass="42493">MTGSTGRPDNRTGTPARSSSMSGDELERAVRESLASQAAVPPVLRADLAGVAIRRAGRSQRRRTLSGVTLAALATVLASAGVTRFTQEPTPPDAPVVVLGDPYPTTSASAPVASPGVHPGLPADVDLVLGDVLATAAGTRVTLTGVRPVDRVQRFRDAEGWLVIGAPTTAGRSLWAVRPNSPPQVLLSGADEIVLSQDSRQVAWREGTKLGKGGILDRRVVAVVRRPAPAGAVPVGFTGDQVVIRLDPDLPGLALWHPPTGKLSTGTDRTTTHVYGTRPDGLVVAQVSTGTPRRPCVALLDPKRYLAPERTICGAVLGTDGHGAVSPDGRLLLANGRDSALLVDLETVVNARPAGPPVTGAVAWTDDTAVHVSGGRTLVRVEAAAVQADRNASAGPLAGLDGASRALPVVGNGS</sequence>
<feature type="region of interest" description="Disordered" evidence="1">
    <location>
        <begin position="1"/>
        <end position="36"/>
    </location>
</feature>
<dbReference type="EMBL" id="RBAK01000008">
    <property type="protein sequence ID" value="RKN43557.1"/>
    <property type="molecule type" value="Genomic_DNA"/>
</dbReference>
<evidence type="ECO:0008006" key="4">
    <source>
        <dbReference type="Google" id="ProtNLM"/>
    </source>
</evidence>
<evidence type="ECO:0000313" key="3">
    <source>
        <dbReference type="Proteomes" id="UP000281726"/>
    </source>
</evidence>
<keyword evidence="3" id="KW-1185">Reference proteome</keyword>
<reference evidence="2 3" key="1">
    <citation type="journal article" date="2004" name="Syst. Appl. Microbiol.">
        <title>Cryptoendolithic actinomycetes from antarctic sandstone rock samples: Micromonospora endolithica sp. nov. and two isolates related to Micromonospora coerulea Jensen 1932.</title>
        <authorList>
            <person name="Hirsch P."/>
            <person name="Mevs U."/>
            <person name="Kroppenstedt R.M."/>
            <person name="Schumann P."/>
            <person name="Stackebrandt E."/>
        </authorList>
    </citation>
    <scope>NUCLEOTIDE SEQUENCE [LARGE SCALE GENOMIC DNA]</scope>
    <source>
        <strain evidence="2 3">JCM 12677</strain>
    </source>
</reference>